<dbReference type="OrthoDB" id="3492400at2759"/>
<dbReference type="InParanoid" id="A0A132BCL1"/>
<organism evidence="1 2">
    <name type="scientific">Mollisia scopiformis</name>
    <name type="common">Conifer needle endophyte fungus</name>
    <name type="synonym">Phialocephala scopiformis</name>
    <dbReference type="NCBI Taxonomy" id="149040"/>
    <lineage>
        <taxon>Eukaryota</taxon>
        <taxon>Fungi</taxon>
        <taxon>Dikarya</taxon>
        <taxon>Ascomycota</taxon>
        <taxon>Pezizomycotina</taxon>
        <taxon>Leotiomycetes</taxon>
        <taxon>Helotiales</taxon>
        <taxon>Mollisiaceae</taxon>
        <taxon>Mollisia</taxon>
    </lineage>
</organism>
<dbReference type="GeneID" id="28828590"/>
<gene>
    <name evidence="1" type="ORF">LY89DRAFT_724031</name>
</gene>
<proteinExistence type="predicted"/>
<protein>
    <submittedName>
        <fullName evidence="1">Uncharacterized protein</fullName>
    </submittedName>
</protein>
<sequence>MIHYPVTSAAHPTLLAVNHESRAEVLKRYSIFFGDRGFCISYDNSQDAIYIKSSLACTVSGSQIFQNGPLTMAKYGVQDNRIRKLTASTRWAIHFGTKESLEIDEIMFVPHYRKLSWVETRILGGFPDQQAGHDLRQLLREASQESGKSSYDEPVVRVVEPASFEAKEDPFCVHLKRDVKVAITLKDALGT</sequence>
<dbReference type="RefSeq" id="XP_018063949.1">
    <property type="nucleotide sequence ID" value="XM_018218864.1"/>
</dbReference>
<name>A0A132BCL1_MOLSC</name>
<accession>A0A132BCL1</accession>
<dbReference type="KEGG" id="psco:LY89DRAFT_724031"/>
<evidence type="ECO:0000313" key="2">
    <source>
        <dbReference type="Proteomes" id="UP000070700"/>
    </source>
</evidence>
<keyword evidence="2" id="KW-1185">Reference proteome</keyword>
<reference evidence="1 2" key="1">
    <citation type="submission" date="2015-10" db="EMBL/GenBank/DDBJ databases">
        <title>Full genome of DAOMC 229536 Phialocephala scopiformis, a fungal endophyte of spruce producing the potent anti-insectan compound rugulosin.</title>
        <authorList>
            <consortium name="DOE Joint Genome Institute"/>
            <person name="Walker A.K."/>
            <person name="Frasz S.L."/>
            <person name="Seifert K.A."/>
            <person name="Miller J.D."/>
            <person name="Mondo S.J."/>
            <person name="Labutti K."/>
            <person name="Lipzen A."/>
            <person name="Dockter R."/>
            <person name="Kennedy M."/>
            <person name="Grigoriev I.V."/>
            <person name="Spatafora J.W."/>
        </authorList>
    </citation>
    <scope>NUCLEOTIDE SEQUENCE [LARGE SCALE GENOMIC DNA]</scope>
    <source>
        <strain evidence="1 2">CBS 120377</strain>
    </source>
</reference>
<dbReference type="Proteomes" id="UP000070700">
    <property type="component" value="Unassembled WGS sequence"/>
</dbReference>
<dbReference type="EMBL" id="KQ947431">
    <property type="protein sequence ID" value="KUJ09594.1"/>
    <property type="molecule type" value="Genomic_DNA"/>
</dbReference>
<evidence type="ECO:0000313" key="1">
    <source>
        <dbReference type="EMBL" id="KUJ09594.1"/>
    </source>
</evidence>
<dbReference type="AlphaFoldDB" id="A0A132BCL1"/>